<keyword evidence="2 5" id="KW-0812">Transmembrane</keyword>
<dbReference type="InterPro" id="IPR039421">
    <property type="entry name" value="Type_1_exporter"/>
</dbReference>
<organism evidence="7">
    <name type="scientific">marine sediment metagenome</name>
    <dbReference type="NCBI Taxonomy" id="412755"/>
    <lineage>
        <taxon>unclassified sequences</taxon>
        <taxon>metagenomes</taxon>
        <taxon>ecological metagenomes</taxon>
    </lineage>
</organism>
<proteinExistence type="predicted"/>
<dbReference type="GO" id="GO:0015421">
    <property type="term" value="F:ABC-type oligopeptide transporter activity"/>
    <property type="evidence" value="ECO:0007669"/>
    <property type="project" value="TreeGrafter"/>
</dbReference>
<dbReference type="InterPro" id="IPR036640">
    <property type="entry name" value="ABC1_TM_sf"/>
</dbReference>
<keyword evidence="4 5" id="KW-0472">Membrane</keyword>
<dbReference type="EMBL" id="BARW01025950">
    <property type="protein sequence ID" value="GAJ14139.1"/>
    <property type="molecule type" value="Genomic_DNA"/>
</dbReference>
<reference evidence="7" key="1">
    <citation type="journal article" date="2014" name="Front. Microbiol.">
        <title>High frequency of phylogenetically diverse reductive dehalogenase-homologous genes in deep subseafloor sedimentary metagenomes.</title>
        <authorList>
            <person name="Kawai M."/>
            <person name="Futagami T."/>
            <person name="Toyoda A."/>
            <person name="Takaki Y."/>
            <person name="Nishi S."/>
            <person name="Hori S."/>
            <person name="Arai W."/>
            <person name="Tsubouchi T."/>
            <person name="Morono Y."/>
            <person name="Uchiyama I."/>
            <person name="Ito T."/>
            <person name="Fujiyama A."/>
            <person name="Inagaki F."/>
            <person name="Takami H."/>
        </authorList>
    </citation>
    <scope>NUCLEOTIDE SEQUENCE</scope>
    <source>
        <strain evidence="7">Expedition CK06-06</strain>
    </source>
</reference>
<evidence type="ECO:0000256" key="4">
    <source>
        <dbReference type="ARBA" id="ARBA00023136"/>
    </source>
</evidence>
<comment type="caution">
    <text evidence="7">The sequence shown here is derived from an EMBL/GenBank/DDBJ whole genome shotgun (WGS) entry which is preliminary data.</text>
</comment>
<dbReference type="PANTHER" id="PTHR43394:SF1">
    <property type="entry name" value="ATP-BINDING CASSETTE SUB-FAMILY B MEMBER 10, MITOCHONDRIAL"/>
    <property type="match status" value="1"/>
</dbReference>
<evidence type="ECO:0000256" key="1">
    <source>
        <dbReference type="ARBA" id="ARBA00004141"/>
    </source>
</evidence>
<feature type="transmembrane region" description="Helical" evidence="5">
    <location>
        <begin position="141"/>
        <end position="163"/>
    </location>
</feature>
<feature type="transmembrane region" description="Helical" evidence="5">
    <location>
        <begin position="21"/>
        <end position="41"/>
    </location>
</feature>
<feature type="transmembrane region" description="Helical" evidence="5">
    <location>
        <begin position="169"/>
        <end position="186"/>
    </location>
</feature>
<gene>
    <name evidence="7" type="ORF">S12H4_42413</name>
</gene>
<dbReference type="PANTHER" id="PTHR43394">
    <property type="entry name" value="ATP-DEPENDENT PERMEASE MDL1, MITOCHONDRIAL"/>
    <property type="match status" value="1"/>
</dbReference>
<dbReference type="PROSITE" id="PS50929">
    <property type="entry name" value="ABC_TM1F"/>
    <property type="match status" value="1"/>
</dbReference>
<evidence type="ECO:0000259" key="6">
    <source>
        <dbReference type="PROSITE" id="PS50929"/>
    </source>
</evidence>
<feature type="non-terminal residue" evidence="7">
    <location>
        <position position="260"/>
    </location>
</feature>
<dbReference type="GO" id="GO:0016020">
    <property type="term" value="C:membrane"/>
    <property type="evidence" value="ECO:0007669"/>
    <property type="project" value="UniProtKB-SubCell"/>
</dbReference>
<evidence type="ECO:0000256" key="5">
    <source>
        <dbReference type="SAM" id="Phobius"/>
    </source>
</evidence>
<dbReference type="Gene3D" id="1.20.1560.10">
    <property type="entry name" value="ABC transporter type 1, transmembrane domain"/>
    <property type="match status" value="1"/>
</dbReference>
<name>X1U9H5_9ZZZZ</name>
<evidence type="ECO:0000256" key="3">
    <source>
        <dbReference type="ARBA" id="ARBA00022989"/>
    </source>
</evidence>
<feature type="transmembrane region" description="Helical" evidence="5">
    <location>
        <begin position="47"/>
        <end position="69"/>
    </location>
</feature>
<dbReference type="GO" id="GO:0005524">
    <property type="term" value="F:ATP binding"/>
    <property type="evidence" value="ECO:0007669"/>
    <property type="project" value="InterPro"/>
</dbReference>
<evidence type="ECO:0000313" key="7">
    <source>
        <dbReference type="EMBL" id="GAJ14139.1"/>
    </source>
</evidence>
<dbReference type="Pfam" id="PF00664">
    <property type="entry name" value="ABC_membrane"/>
    <property type="match status" value="1"/>
</dbReference>
<dbReference type="AlphaFoldDB" id="X1U9H5"/>
<evidence type="ECO:0000256" key="2">
    <source>
        <dbReference type="ARBA" id="ARBA00022692"/>
    </source>
</evidence>
<sequence>FDSMRTGEILSRMNDAVKIRFFINHTIVDLVVSLITILLTFTAMAFLSWQLCLLAGLAIPVYGGIYIVYDILNKSILRRTMEKAADLESQLVDTVRAQRTVRGFNLQDYAYNKAESGFIDLIRMNFRGGLISIRISEAGDFFSGLITILLLWIGSLRVLQNMLSPGELMSFYAMLGYMMGPVRSLTGMNRTIRDATIAADRLFQILDLAGEKNQKTGIGITKITHDIQFQNVEFRYGSRPLLFKGLDFFIPRSAMTGIVG</sequence>
<dbReference type="SUPFAM" id="SSF90123">
    <property type="entry name" value="ABC transporter transmembrane region"/>
    <property type="match status" value="1"/>
</dbReference>
<comment type="subcellular location">
    <subcellularLocation>
        <location evidence="1">Membrane</location>
        <topology evidence="1">Multi-pass membrane protein</topology>
    </subcellularLocation>
</comment>
<accession>X1U9H5</accession>
<dbReference type="InterPro" id="IPR011527">
    <property type="entry name" value="ABC1_TM_dom"/>
</dbReference>
<protein>
    <recommendedName>
        <fullName evidence="6">ABC transmembrane type-1 domain-containing protein</fullName>
    </recommendedName>
</protein>
<keyword evidence="3 5" id="KW-1133">Transmembrane helix</keyword>
<feature type="non-terminal residue" evidence="7">
    <location>
        <position position="1"/>
    </location>
</feature>
<feature type="domain" description="ABC transmembrane type-1" evidence="6">
    <location>
        <begin position="1"/>
        <end position="194"/>
    </location>
</feature>